<keyword evidence="2" id="KW-0238">DNA-binding</keyword>
<gene>
    <name evidence="2" type="ORF">FHS25_003360</name>
    <name evidence="3" type="ORF">HFO74_35440</name>
</gene>
<evidence type="ECO:0000313" key="3">
    <source>
        <dbReference type="EMBL" id="MBY3068620.1"/>
    </source>
</evidence>
<proteinExistence type="predicted"/>
<dbReference type="EMBL" id="JACHXX010000004">
    <property type="protein sequence ID" value="MBB3162882.1"/>
    <property type="molecule type" value="Genomic_DNA"/>
</dbReference>
<sequence>MSQHIRNLCSPPASFEELKSAIACRHVTFPLRVENVAKRVLAKPELMAFGSATSIADDCGVSVSTVMRFVAHIGFHEIAQARAIFRNELRRRLAVLLPESGTKNESDG</sequence>
<dbReference type="GO" id="GO:0003677">
    <property type="term" value="F:DNA binding"/>
    <property type="evidence" value="ECO:0007669"/>
    <property type="project" value="UniProtKB-KW"/>
</dbReference>
<evidence type="ECO:0000313" key="5">
    <source>
        <dbReference type="Proteomes" id="UP000758022"/>
    </source>
</evidence>
<reference evidence="3" key="1">
    <citation type="submission" date="2020-04" db="EMBL/GenBank/DDBJ databases">
        <title>Global-level population genomics supports evidence of horizontal gene transfer on evolution of Rhizobia in Lentils.</title>
        <authorList>
            <person name="Gai Y."/>
            <person name="Cook D."/>
            <person name="Riely B."/>
        </authorList>
    </citation>
    <scope>NUCLEOTIDE SEQUENCE</scope>
    <source>
        <strain evidence="3">TLR9</strain>
    </source>
</reference>
<dbReference type="InterPro" id="IPR000281">
    <property type="entry name" value="HTH_RpiR"/>
</dbReference>
<evidence type="ECO:0000313" key="4">
    <source>
        <dbReference type="Proteomes" id="UP000542811"/>
    </source>
</evidence>
<dbReference type="GeneID" id="67487188"/>
<dbReference type="EMBL" id="JAAXQQ010000018">
    <property type="protein sequence ID" value="MBY3068620.1"/>
    <property type="molecule type" value="Genomic_DNA"/>
</dbReference>
<dbReference type="Gene3D" id="1.10.10.10">
    <property type="entry name" value="Winged helix-like DNA-binding domain superfamily/Winged helix DNA-binding domain"/>
    <property type="match status" value="1"/>
</dbReference>
<keyword evidence="4" id="KW-1185">Reference proteome</keyword>
<dbReference type="InterPro" id="IPR036388">
    <property type="entry name" value="WH-like_DNA-bd_sf"/>
</dbReference>
<evidence type="ECO:0000259" key="1">
    <source>
        <dbReference type="PROSITE" id="PS51071"/>
    </source>
</evidence>
<organism evidence="3 5">
    <name type="scientific">Rhizobium laguerreae</name>
    <dbReference type="NCBI Taxonomy" id="1076926"/>
    <lineage>
        <taxon>Bacteria</taxon>
        <taxon>Pseudomonadati</taxon>
        <taxon>Pseudomonadota</taxon>
        <taxon>Alphaproteobacteria</taxon>
        <taxon>Hyphomicrobiales</taxon>
        <taxon>Rhizobiaceae</taxon>
        <taxon>Rhizobium/Agrobacterium group</taxon>
        <taxon>Rhizobium</taxon>
    </lineage>
</organism>
<dbReference type="Proteomes" id="UP000758022">
    <property type="component" value="Unassembled WGS sequence"/>
</dbReference>
<dbReference type="Proteomes" id="UP000542811">
    <property type="component" value="Unassembled WGS sequence"/>
</dbReference>
<dbReference type="AlphaFoldDB" id="A0A1S9GCG8"/>
<dbReference type="GO" id="GO:0003700">
    <property type="term" value="F:DNA-binding transcription factor activity"/>
    <property type="evidence" value="ECO:0007669"/>
    <property type="project" value="InterPro"/>
</dbReference>
<dbReference type="RefSeq" id="WP_077980725.1">
    <property type="nucleotide sequence ID" value="NZ_JAAXQQ010000018.1"/>
</dbReference>
<name>A0A1S9GCG8_9HYPH</name>
<accession>A0A1S9GCG8</accession>
<dbReference type="InterPro" id="IPR009057">
    <property type="entry name" value="Homeodomain-like_sf"/>
</dbReference>
<feature type="domain" description="HTH rpiR-type" evidence="1">
    <location>
        <begin position="16"/>
        <end position="92"/>
    </location>
</feature>
<dbReference type="PROSITE" id="PS51071">
    <property type="entry name" value="HTH_RPIR"/>
    <property type="match status" value="1"/>
</dbReference>
<reference evidence="2 4" key="2">
    <citation type="submission" date="2020-08" db="EMBL/GenBank/DDBJ databases">
        <title>Genomic Encyclopedia of Type Strains, Phase III (KMG-III): the genomes of soil and plant-associated and newly described type strains.</title>
        <authorList>
            <person name="Whitman W."/>
        </authorList>
    </citation>
    <scope>NUCLEOTIDE SEQUENCE [LARGE SCALE GENOMIC DNA]</scope>
    <source>
        <strain evidence="2 4">CECT 8280</strain>
    </source>
</reference>
<evidence type="ECO:0000313" key="2">
    <source>
        <dbReference type="EMBL" id="MBB3162882.1"/>
    </source>
</evidence>
<protein>
    <submittedName>
        <fullName evidence="2 3">RpiR family transcriptional regulator</fullName>
    </submittedName>
</protein>
<comment type="caution">
    <text evidence="3">The sequence shown here is derived from an EMBL/GenBank/DDBJ whole genome shotgun (WGS) entry which is preliminary data.</text>
</comment>
<dbReference type="SUPFAM" id="SSF46689">
    <property type="entry name" value="Homeodomain-like"/>
    <property type="match status" value="1"/>
</dbReference>